<keyword evidence="3" id="KW-1185">Reference proteome</keyword>
<evidence type="ECO:0000313" key="2">
    <source>
        <dbReference type="EMBL" id="PGH11268.1"/>
    </source>
</evidence>
<feature type="compositionally biased region" description="Basic and acidic residues" evidence="1">
    <location>
        <begin position="240"/>
        <end position="273"/>
    </location>
</feature>
<feature type="region of interest" description="Disordered" evidence="1">
    <location>
        <begin position="195"/>
        <end position="307"/>
    </location>
</feature>
<dbReference type="STRING" id="1447875.A0A2B7XRP4"/>
<evidence type="ECO:0000313" key="3">
    <source>
        <dbReference type="Proteomes" id="UP000223968"/>
    </source>
</evidence>
<reference evidence="2 3" key="1">
    <citation type="submission" date="2017-10" db="EMBL/GenBank/DDBJ databases">
        <title>Comparative genomics in systemic dimorphic fungi from Ajellomycetaceae.</title>
        <authorList>
            <person name="Munoz J.F."/>
            <person name="Mcewen J.G."/>
            <person name="Clay O.K."/>
            <person name="Cuomo C.A."/>
        </authorList>
    </citation>
    <scope>NUCLEOTIDE SEQUENCE [LARGE SCALE GENOMIC DNA]</scope>
    <source>
        <strain evidence="2 3">UAMH5409</strain>
    </source>
</reference>
<feature type="compositionally biased region" description="Low complexity" evidence="1">
    <location>
        <begin position="134"/>
        <end position="164"/>
    </location>
</feature>
<accession>A0A2B7XRP4</accession>
<feature type="region of interest" description="Disordered" evidence="1">
    <location>
        <begin position="25"/>
        <end position="181"/>
    </location>
</feature>
<feature type="compositionally biased region" description="Polar residues" evidence="1">
    <location>
        <begin position="279"/>
        <end position="288"/>
    </location>
</feature>
<proteinExistence type="predicted"/>
<dbReference type="AlphaFoldDB" id="A0A2B7XRP4"/>
<sequence>MEVLRGAAHTAGDYVHTAENYLWGGNEQGRNETGEEPVAGVQGQGTAADPYDAGNAPKVVAAHHAMQGTQAPPPQSQTFFAPGTGSSTTPAGGTIQAAAPAPAPTQHVTYDQNVPVKEPPQQTTVPATTSMQAPTQSPTRSRSQSQSQSHYRAPSGSSSSPVSPRTKVAPEPGPSPLPTSTAAAASANFVGGSGGAKYRGSVPAGGVSLPPGTMRRRRSSHGSRQYVRSTGYAAEGGDFDAERPGAGREADRLMAEHNQEVTHGKGHPKDTGTAHHQHQNAGSSGTSQHHPKVSKMKEKLHIGKHHT</sequence>
<dbReference type="EMBL" id="PDNB01000075">
    <property type="protein sequence ID" value="PGH11268.1"/>
    <property type="molecule type" value="Genomic_DNA"/>
</dbReference>
<comment type="caution">
    <text evidence="2">The sequence shown here is derived from an EMBL/GenBank/DDBJ whole genome shotgun (WGS) entry which is preliminary data.</text>
</comment>
<organism evidence="2 3">
    <name type="scientific">Helicocarpus griseus UAMH5409</name>
    <dbReference type="NCBI Taxonomy" id="1447875"/>
    <lineage>
        <taxon>Eukaryota</taxon>
        <taxon>Fungi</taxon>
        <taxon>Dikarya</taxon>
        <taxon>Ascomycota</taxon>
        <taxon>Pezizomycotina</taxon>
        <taxon>Eurotiomycetes</taxon>
        <taxon>Eurotiomycetidae</taxon>
        <taxon>Onygenales</taxon>
        <taxon>Ajellomycetaceae</taxon>
        <taxon>Helicocarpus</taxon>
    </lineage>
</organism>
<feature type="compositionally biased region" description="Low complexity" evidence="1">
    <location>
        <begin position="81"/>
        <end position="106"/>
    </location>
</feature>
<feature type="compositionally biased region" description="Polar residues" evidence="1">
    <location>
        <begin position="120"/>
        <end position="133"/>
    </location>
</feature>
<evidence type="ECO:0000256" key="1">
    <source>
        <dbReference type="SAM" id="MobiDB-lite"/>
    </source>
</evidence>
<name>A0A2B7XRP4_9EURO</name>
<dbReference type="OrthoDB" id="5388207at2759"/>
<protein>
    <submittedName>
        <fullName evidence="2">Uncharacterized protein</fullName>
    </submittedName>
</protein>
<dbReference type="Proteomes" id="UP000223968">
    <property type="component" value="Unassembled WGS sequence"/>
</dbReference>
<gene>
    <name evidence="2" type="ORF">AJ79_05003</name>
</gene>